<dbReference type="EMBL" id="JARKIE010000371">
    <property type="protein sequence ID" value="KAJ7648907.1"/>
    <property type="molecule type" value="Genomic_DNA"/>
</dbReference>
<proteinExistence type="predicted"/>
<evidence type="ECO:0000313" key="1">
    <source>
        <dbReference type="EMBL" id="KAJ7648907.1"/>
    </source>
</evidence>
<comment type="caution">
    <text evidence="1">The sequence shown here is derived from an EMBL/GenBank/DDBJ whole genome shotgun (WGS) entry which is preliminary data.</text>
</comment>
<keyword evidence="2" id="KW-1185">Reference proteome</keyword>
<gene>
    <name evidence="1" type="ORF">B0H17DRAFT_1147863</name>
</gene>
<sequence length="424" mass="47561">MPTVYVCGDDITCARFRQAFIDYDKGRTDLALPRSRLPYVSGPSPIHMNTSGHKKFSSKVSGYKCSVVIFTKEQLNLAHELVLLAGFGYYLPDQLAEIAWPTLLMNSPAFFPSPLYPSQQPLDNAVQSWVPTIIAVYFNDAGPTAADVFKVFDTCFSTSEHSTTFYKDLLGTAAGKEPFCAADETYFSLVSNEIRALVSHDGPTPRNVMSGTEMDSEIGFMEQLAPCWPLLLQHISWVLIGLQHCSFLIGPTKPTSRSVQHFDPIFFQHKNAFFGKWTRIEFLGGLILLLIKSRIPALFVSPPELFAAFRVTCNAHVTSMGIPKSTRSMVGFGAFTNPEMLRCRDAGHRGNKDSGNRKFVRLVHSDHAIFRHDKMMCLDAATPTLFCVRTGSKSGMPSTISFHIMWIFFKLWQQQIKNRQTSER</sequence>
<evidence type="ECO:0000313" key="2">
    <source>
        <dbReference type="Proteomes" id="UP001221757"/>
    </source>
</evidence>
<accession>A0AAD7CH87</accession>
<dbReference type="Proteomes" id="UP001221757">
    <property type="component" value="Unassembled WGS sequence"/>
</dbReference>
<organism evidence="1 2">
    <name type="scientific">Mycena rosella</name>
    <name type="common">Pink bonnet</name>
    <name type="synonym">Agaricus rosellus</name>
    <dbReference type="NCBI Taxonomy" id="1033263"/>
    <lineage>
        <taxon>Eukaryota</taxon>
        <taxon>Fungi</taxon>
        <taxon>Dikarya</taxon>
        <taxon>Basidiomycota</taxon>
        <taxon>Agaricomycotina</taxon>
        <taxon>Agaricomycetes</taxon>
        <taxon>Agaricomycetidae</taxon>
        <taxon>Agaricales</taxon>
        <taxon>Marasmiineae</taxon>
        <taxon>Mycenaceae</taxon>
        <taxon>Mycena</taxon>
    </lineage>
</organism>
<protein>
    <submittedName>
        <fullName evidence="1">Uncharacterized protein</fullName>
    </submittedName>
</protein>
<dbReference type="AlphaFoldDB" id="A0AAD7CH87"/>
<reference evidence="1" key="1">
    <citation type="submission" date="2023-03" db="EMBL/GenBank/DDBJ databases">
        <title>Massive genome expansion in bonnet fungi (Mycena s.s.) driven by repeated elements and novel gene families across ecological guilds.</title>
        <authorList>
            <consortium name="Lawrence Berkeley National Laboratory"/>
            <person name="Harder C.B."/>
            <person name="Miyauchi S."/>
            <person name="Viragh M."/>
            <person name="Kuo A."/>
            <person name="Thoen E."/>
            <person name="Andreopoulos B."/>
            <person name="Lu D."/>
            <person name="Skrede I."/>
            <person name="Drula E."/>
            <person name="Henrissat B."/>
            <person name="Morin E."/>
            <person name="Kohler A."/>
            <person name="Barry K."/>
            <person name="LaButti K."/>
            <person name="Morin E."/>
            <person name="Salamov A."/>
            <person name="Lipzen A."/>
            <person name="Mereny Z."/>
            <person name="Hegedus B."/>
            <person name="Baldrian P."/>
            <person name="Stursova M."/>
            <person name="Weitz H."/>
            <person name="Taylor A."/>
            <person name="Grigoriev I.V."/>
            <person name="Nagy L.G."/>
            <person name="Martin F."/>
            <person name="Kauserud H."/>
        </authorList>
    </citation>
    <scope>NUCLEOTIDE SEQUENCE</scope>
    <source>
        <strain evidence="1">CBHHK067</strain>
    </source>
</reference>
<name>A0AAD7CH87_MYCRO</name>